<evidence type="ECO:0000256" key="2">
    <source>
        <dbReference type="ARBA" id="ARBA00023172"/>
    </source>
</evidence>
<sequence length="479" mass="55747">MPSVLVKQKVLDGRGEVVSYRHQPGIFVYREWVKERRAYRSKRLDGATNINDAKALAIEIAFQFAGKESPASKKEQEALDKKIRTQLVEKAVTEYLKYEHNKLDAEIIKKTTYDRKHLTLIKHLLPYLTQEGITKTRQINEMTFQNYLIYRKGMTKLTWMTEIVVIKEFLSNWLLKHRLIEPEVVADKNLFPTIKIRQDDLMANPAINADDWTVINKEIRAWVSRGASHPNHRVHLWRTLFWHYTLIAKNTGARNEELRKLRWKDVEIRDVGRISASKKQEEIEELEAEGIEVIDDGNNDNTGWASNPNELGREERLIAYVTVTSGKTGQSREIPTSIGYAFVRWRDCLNDYYLKNGFDKQVSGNDLVFANINNNGKPYVKSNFNQSWALIRTAVKSRLKGHKFSNQNYTLYSLRSTFVENKLLEGCDLFLLSRICGHDAKVLLKHYERLDIRERAEELTALPFGRTKKQDIKVDLFSN</sequence>
<dbReference type="GO" id="GO:0003677">
    <property type="term" value="F:DNA binding"/>
    <property type="evidence" value="ECO:0007669"/>
    <property type="project" value="UniProtKB-KW"/>
</dbReference>
<dbReference type="Proteomes" id="UP000002274">
    <property type="component" value="Chromosome"/>
</dbReference>
<dbReference type="KEGG" id="pmf:P9303_21961"/>
<dbReference type="STRING" id="59922.P9303_21961"/>
<dbReference type="RefSeq" id="WP_011826801.1">
    <property type="nucleotide sequence ID" value="NC_008820.1"/>
</dbReference>
<dbReference type="Gene3D" id="1.10.150.130">
    <property type="match status" value="1"/>
</dbReference>
<dbReference type="Gene3D" id="1.10.443.10">
    <property type="entry name" value="Intergrase catalytic core"/>
    <property type="match status" value="1"/>
</dbReference>
<keyword evidence="1" id="KW-0238">DNA-binding</keyword>
<dbReference type="InterPro" id="IPR010998">
    <property type="entry name" value="Integrase_recombinase_N"/>
</dbReference>
<dbReference type="HOGENOM" id="CLU_044983_0_0_3"/>
<dbReference type="GO" id="GO:0006310">
    <property type="term" value="P:DNA recombination"/>
    <property type="evidence" value="ECO:0007669"/>
    <property type="project" value="UniProtKB-KW"/>
</dbReference>
<evidence type="ECO:0000313" key="3">
    <source>
        <dbReference type="EMBL" id="ABM78931.1"/>
    </source>
</evidence>
<evidence type="ECO:0000313" key="4">
    <source>
        <dbReference type="Proteomes" id="UP000002274"/>
    </source>
</evidence>
<dbReference type="InterPro" id="IPR011010">
    <property type="entry name" value="DNA_brk_join_enz"/>
</dbReference>
<name>A2CBS1_PROM3</name>
<dbReference type="AlphaFoldDB" id="A2CBS1"/>
<accession>A2CBS1</accession>
<dbReference type="SUPFAM" id="SSF56349">
    <property type="entry name" value="DNA breaking-rejoining enzymes"/>
    <property type="match status" value="1"/>
</dbReference>
<keyword evidence="2" id="KW-0233">DNA recombination</keyword>
<protein>
    <recommendedName>
        <fullName evidence="5">Tyr recombinase domain-containing protein</fullName>
    </recommendedName>
</protein>
<dbReference type="InterPro" id="IPR013762">
    <property type="entry name" value="Integrase-like_cat_sf"/>
</dbReference>
<proteinExistence type="predicted"/>
<dbReference type="EMBL" id="CP000554">
    <property type="protein sequence ID" value="ABM78931.1"/>
    <property type="molecule type" value="Genomic_DNA"/>
</dbReference>
<evidence type="ECO:0000256" key="1">
    <source>
        <dbReference type="ARBA" id="ARBA00023125"/>
    </source>
</evidence>
<organism evidence="3 4">
    <name type="scientific">Prochlorococcus marinus (strain MIT 9303)</name>
    <dbReference type="NCBI Taxonomy" id="59922"/>
    <lineage>
        <taxon>Bacteria</taxon>
        <taxon>Bacillati</taxon>
        <taxon>Cyanobacteriota</taxon>
        <taxon>Cyanophyceae</taxon>
        <taxon>Synechococcales</taxon>
        <taxon>Prochlorococcaceae</taxon>
        <taxon>Prochlorococcus</taxon>
    </lineage>
</organism>
<dbReference type="BioCyc" id="PMAR59922:G1G80-1924-MONOMER"/>
<reference evidence="3 4" key="1">
    <citation type="journal article" date="2007" name="PLoS Genet.">
        <title>Patterns and implications of gene gain and loss in the evolution of Prochlorococcus.</title>
        <authorList>
            <person name="Kettler G.C."/>
            <person name="Martiny A.C."/>
            <person name="Huang K."/>
            <person name="Zucker J."/>
            <person name="Coleman M.L."/>
            <person name="Rodrigue S."/>
            <person name="Chen F."/>
            <person name="Lapidus A."/>
            <person name="Ferriera S."/>
            <person name="Johnson J."/>
            <person name="Steglich C."/>
            <person name="Church G.M."/>
            <person name="Richardson P."/>
            <person name="Chisholm S.W."/>
        </authorList>
    </citation>
    <scope>NUCLEOTIDE SEQUENCE [LARGE SCALE GENOMIC DNA]</scope>
    <source>
        <strain evidence="3 4">MIT 9303</strain>
    </source>
</reference>
<dbReference type="GO" id="GO:0015074">
    <property type="term" value="P:DNA integration"/>
    <property type="evidence" value="ECO:0007669"/>
    <property type="project" value="InterPro"/>
</dbReference>
<evidence type="ECO:0008006" key="5">
    <source>
        <dbReference type="Google" id="ProtNLM"/>
    </source>
</evidence>
<gene>
    <name evidence="3" type="ordered locus">P9303_21961</name>
</gene>